<evidence type="ECO:0000313" key="3">
    <source>
        <dbReference type="Proteomes" id="UP000295388"/>
    </source>
</evidence>
<organism evidence="2 3">
    <name type="scientific">Kribbella caucasensis</name>
    <dbReference type="NCBI Taxonomy" id="2512215"/>
    <lineage>
        <taxon>Bacteria</taxon>
        <taxon>Bacillati</taxon>
        <taxon>Actinomycetota</taxon>
        <taxon>Actinomycetes</taxon>
        <taxon>Propionibacteriales</taxon>
        <taxon>Kribbellaceae</taxon>
        <taxon>Kribbella</taxon>
    </lineage>
</organism>
<sequence>MRVHPGQVVVNRYVDPVSVLGTQVAKRVEPFGDGRRYVRAGQWAWFLAWLVDFVVVVFGVGIGLVALGLIDRQADLGNGASALALLGLPFGVPLAYGLFYGNGRALGAVLTGTQLVRLKDGGRVGNWAPWAMLIRVLLLPLLLVAVLASAFAGGGGSPPGSFVRVSLDVDASRRLWAAESATAVPVTLLAVARPDLWAATAGT</sequence>
<reference evidence="2 3" key="1">
    <citation type="submission" date="2019-03" db="EMBL/GenBank/DDBJ databases">
        <title>Genomic Encyclopedia of Type Strains, Phase III (KMG-III): the genomes of soil and plant-associated and newly described type strains.</title>
        <authorList>
            <person name="Whitman W."/>
        </authorList>
    </citation>
    <scope>NUCLEOTIDE SEQUENCE [LARGE SCALE GENOMIC DNA]</scope>
    <source>
        <strain evidence="2 3">VKM Ac-2527</strain>
    </source>
</reference>
<comment type="caution">
    <text evidence="2">The sequence shown here is derived from an EMBL/GenBank/DDBJ whole genome shotgun (WGS) entry which is preliminary data.</text>
</comment>
<dbReference type="Proteomes" id="UP000295388">
    <property type="component" value="Unassembled WGS sequence"/>
</dbReference>
<keyword evidence="1" id="KW-0472">Membrane</keyword>
<dbReference type="AlphaFoldDB" id="A0A4R6KK02"/>
<keyword evidence="1" id="KW-0812">Transmembrane</keyword>
<protein>
    <recommendedName>
        <fullName evidence="4">RDD family protein</fullName>
    </recommendedName>
</protein>
<keyword evidence="3" id="KW-1185">Reference proteome</keyword>
<proteinExistence type="predicted"/>
<accession>A0A4R6KK02</accession>
<evidence type="ECO:0000256" key="1">
    <source>
        <dbReference type="SAM" id="Phobius"/>
    </source>
</evidence>
<dbReference type="EMBL" id="SNWQ01000003">
    <property type="protein sequence ID" value="TDO51291.1"/>
    <property type="molecule type" value="Genomic_DNA"/>
</dbReference>
<gene>
    <name evidence="2" type="ORF">EV643_10328</name>
</gene>
<evidence type="ECO:0000313" key="2">
    <source>
        <dbReference type="EMBL" id="TDO51291.1"/>
    </source>
</evidence>
<feature type="transmembrane region" description="Helical" evidence="1">
    <location>
        <begin position="43"/>
        <end position="70"/>
    </location>
</feature>
<feature type="transmembrane region" description="Helical" evidence="1">
    <location>
        <begin position="82"/>
        <end position="100"/>
    </location>
</feature>
<name>A0A4R6KK02_9ACTN</name>
<feature type="transmembrane region" description="Helical" evidence="1">
    <location>
        <begin position="127"/>
        <end position="152"/>
    </location>
</feature>
<evidence type="ECO:0008006" key="4">
    <source>
        <dbReference type="Google" id="ProtNLM"/>
    </source>
</evidence>
<keyword evidence="1" id="KW-1133">Transmembrane helix</keyword>